<accession>A0A0N4UTP0</accession>
<protein>
    <submittedName>
        <fullName evidence="3">Transposase</fullName>
    </submittedName>
</protein>
<sequence length="34" mass="3834">MTFDVWAVIDAVITVYNPEVSNEKRVAASQVSFF</sequence>
<reference evidence="3" key="1">
    <citation type="submission" date="2017-02" db="UniProtKB">
        <authorList>
            <consortium name="WormBaseParasite"/>
        </authorList>
    </citation>
    <scope>IDENTIFICATION</scope>
</reference>
<dbReference type="WBParaSite" id="EVEC_0000069101-mRNA-1">
    <property type="protein sequence ID" value="EVEC_0000069101-mRNA-1"/>
    <property type="gene ID" value="EVEC_0000069101"/>
</dbReference>
<gene>
    <name evidence="1" type="ORF">EVEC_LOCUS455</name>
</gene>
<dbReference type="Proteomes" id="UP000274131">
    <property type="component" value="Unassembled WGS sequence"/>
</dbReference>
<dbReference type="AlphaFoldDB" id="A0A0N4UTP0"/>
<evidence type="ECO:0000313" key="1">
    <source>
        <dbReference type="EMBL" id="VDD85312.1"/>
    </source>
</evidence>
<proteinExistence type="predicted"/>
<organism evidence="3">
    <name type="scientific">Enterobius vermicularis</name>
    <name type="common">Human pinworm</name>
    <dbReference type="NCBI Taxonomy" id="51028"/>
    <lineage>
        <taxon>Eukaryota</taxon>
        <taxon>Metazoa</taxon>
        <taxon>Ecdysozoa</taxon>
        <taxon>Nematoda</taxon>
        <taxon>Chromadorea</taxon>
        <taxon>Rhabditida</taxon>
        <taxon>Spirurina</taxon>
        <taxon>Oxyuridomorpha</taxon>
        <taxon>Oxyuroidea</taxon>
        <taxon>Oxyuridae</taxon>
        <taxon>Enterobius</taxon>
    </lineage>
</organism>
<evidence type="ECO:0000313" key="3">
    <source>
        <dbReference type="WBParaSite" id="EVEC_0000069101-mRNA-1"/>
    </source>
</evidence>
<reference evidence="1 2" key="2">
    <citation type="submission" date="2018-10" db="EMBL/GenBank/DDBJ databases">
        <authorList>
            <consortium name="Pathogen Informatics"/>
        </authorList>
    </citation>
    <scope>NUCLEOTIDE SEQUENCE [LARGE SCALE GENOMIC DNA]</scope>
</reference>
<keyword evidence="2" id="KW-1185">Reference proteome</keyword>
<dbReference type="EMBL" id="UXUI01000738">
    <property type="protein sequence ID" value="VDD85312.1"/>
    <property type="molecule type" value="Genomic_DNA"/>
</dbReference>
<evidence type="ECO:0000313" key="2">
    <source>
        <dbReference type="Proteomes" id="UP000274131"/>
    </source>
</evidence>
<name>A0A0N4UTP0_ENTVE</name>